<dbReference type="RefSeq" id="WP_090591507.1">
    <property type="nucleotide sequence ID" value="NZ_LT629688.1"/>
</dbReference>
<dbReference type="OrthoDB" id="9809458at2"/>
<dbReference type="SUPFAM" id="SSF48576">
    <property type="entry name" value="Terpenoid synthases"/>
    <property type="match status" value="1"/>
</dbReference>
<evidence type="ECO:0000256" key="3">
    <source>
        <dbReference type="ARBA" id="ARBA00022679"/>
    </source>
</evidence>
<dbReference type="CDD" id="cd00685">
    <property type="entry name" value="Trans_IPPS_HT"/>
    <property type="match status" value="1"/>
</dbReference>
<dbReference type="PANTHER" id="PTHR12001:SF85">
    <property type="entry name" value="SHORT CHAIN ISOPRENYL DIPHOSPHATE SYNTHASE"/>
    <property type="match status" value="1"/>
</dbReference>
<gene>
    <name evidence="8" type="ORF">SAMN04489747_1181</name>
</gene>
<organism evidence="8 9">
    <name type="scientific">Auraticoccus monumenti</name>
    <dbReference type="NCBI Taxonomy" id="675864"/>
    <lineage>
        <taxon>Bacteria</taxon>
        <taxon>Bacillati</taxon>
        <taxon>Actinomycetota</taxon>
        <taxon>Actinomycetes</taxon>
        <taxon>Propionibacteriales</taxon>
        <taxon>Propionibacteriaceae</taxon>
        <taxon>Auraticoccus</taxon>
    </lineage>
</organism>
<reference evidence="8 9" key="1">
    <citation type="submission" date="2016-10" db="EMBL/GenBank/DDBJ databases">
        <authorList>
            <person name="de Groot N.N."/>
        </authorList>
    </citation>
    <scope>NUCLEOTIDE SEQUENCE [LARGE SCALE GENOMIC DNA]</scope>
    <source>
        <strain evidence="8 9">MON 2.2</strain>
    </source>
</reference>
<dbReference type="Gene3D" id="1.10.600.10">
    <property type="entry name" value="Farnesyl Diphosphate Synthase"/>
    <property type="match status" value="1"/>
</dbReference>
<comment type="similarity">
    <text evidence="2 6">Belongs to the FPP/GGPP synthase family.</text>
</comment>
<dbReference type="AlphaFoldDB" id="A0A1G6VK31"/>
<dbReference type="GO" id="GO:0046872">
    <property type="term" value="F:metal ion binding"/>
    <property type="evidence" value="ECO:0007669"/>
    <property type="project" value="UniProtKB-KW"/>
</dbReference>
<evidence type="ECO:0000256" key="2">
    <source>
        <dbReference type="ARBA" id="ARBA00006706"/>
    </source>
</evidence>
<evidence type="ECO:0000256" key="1">
    <source>
        <dbReference type="ARBA" id="ARBA00001946"/>
    </source>
</evidence>
<keyword evidence="3 6" id="KW-0808">Transferase</keyword>
<dbReference type="GO" id="GO:0008299">
    <property type="term" value="P:isoprenoid biosynthetic process"/>
    <property type="evidence" value="ECO:0007669"/>
    <property type="project" value="InterPro"/>
</dbReference>
<keyword evidence="5" id="KW-0460">Magnesium</keyword>
<evidence type="ECO:0000256" key="6">
    <source>
        <dbReference type="RuleBase" id="RU004466"/>
    </source>
</evidence>
<evidence type="ECO:0000256" key="5">
    <source>
        <dbReference type="ARBA" id="ARBA00022842"/>
    </source>
</evidence>
<evidence type="ECO:0000313" key="9">
    <source>
        <dbReference type="Proteomes" id="UP000198546"/>
    </source>
</evidence>
<dbReference type="InterPro" id="IPR033749">
    <property type="entry name" value="Polyprenyl_synt_CS"/>
</dbReference>
<name>A0A1G6VK31_9ACTN</name>
<dbReference type="PANTHER" id="PTHR12001">
    <property type="entry name" value="GERANYLGERANYL PYROPHOSPHATE SYNTHASE"/>
    <property type="match status" value="1"/>
</dbReference>
<dbReference type="STRING" id="675864.SAMN04489747_1181"/>
<comment type="cofactor">
    <cofactor evidence="1">
        <name>Mg(2+)</name>
        <dbReference type="ChEBI" id="CHEBI:18420"/>
    </cofactor>
</comment>
<evidence type="ECO:0000256" key="7">
    <source>
        <dbReference type="SAM" id="MobiDB-lite"/>
    </source>
</evidence>
<keyword evidence="4" id="KW-0479">Metal-binding</keyword>
<dbReference type="Pfam" id="PF00348">
    <property type="entry name" value="polyprenyl_synt"/>
    <property type="match status" value="1"/>
</dbReference>
<sequence length="375" mass="39848">MAETSTPAIDGRASASASAPTWSETRDALDRRLEQVLADVEETWFRLAPGVAPGVIDDDLPMLLRRLVQSGGKRIRPAMVHWGWLAATAAPGRRADQHATVVEAAAALELLHVFALVHDDVMDESASRRGRPTTHVGVAALHRRAGGRGSDQRFGESIAILVGDLAHAEADHLAAGLPPEVRSTYRTTLLELVQGQRLDLTGAAAGRRDLAHARSVAEAKSGAYTVQRPLQMGVQVAGGGLEIQHALLRYGRHAGAAFALRDDLLGLWGDPGLTGKPVGDDLVAGKPTVVLALAAERLSGHWRRVVDGRSVVPLDPHEVAGVLDAMVEAGVRDEVEDMIANEVRVADEALDDGQVAPEAAEGLRAMARSLAWREA</sequence>
<dbReference type="InterPro" id="IPR000092">
    <property type="entry name" value="Polyprenyl_synt"/>
</dbReference>
<accession>A0A1G6VK31</accession>
<dbReference type="GO" id="GO:0004659">
    <property type="term" value="F:prenyltransferase activity"/>
    <property type="evidence" value="ECO:0007669"/>
    <property type="project" value="InterPro"/>
</dbReference>
<keyword evidence="9" id="KW-1185">Reference proteome</keyword>
<dbReference type="Proteomes" id="UP000198546">
    <property type="component" value="Chromosome i"/>
</dbReference>
<proteinExistence type="inferred from homology"/>
<evidence type="ECO:0000313" key="8">
    <source>
        <dbReference type="EMBL" id="SDD53970.1"/>
    </source>
</evidence>
<evidence type="ECO:0000256" key="4">
    <source>
        <dbReference type="ARBA" id="ARBA00022723"/>
    </source>
</evidence>
<dbReference type="SFLD" id="SFLDS00005">
    <property type="entry name" value="Isoprenoid_Synthase_Type_I"/>
    <property type="match status" value="1"/>
</dbReference>
<dbReference type="EMBL" id="LT629688">
    <property type="protein sequence ID" value="SDD53970.1"/>
    <property type="molecule type" value="Genomic_DNA"/>
</dbReference>
<protein>
    <submittedName>
        <fullName evidence="8">Geranylgeranyl diphosphate synthase, type I</fullName>
    </submittedName>
</protein>
<dbReference type="InterPro" id="IPR008949">
    <property type="entry name" value="Isoprenoid_synthase_dom_sf"/>
</dbReference>
<dbReference type="PROSITE" id="PS00723">
    <property type="entry name" value="POLYPRENYL_SYNTHASE_1"/>
    <property type="match status" value="1"/>
</dbReference>
<feature type="region of interest" description="Disordered" evidence="7">
    <location>
        <begin position="1"/>
        <end position="23"/>
    </location>
</feature>